<dbReference type="InterPro" id="IPR006311">
    <property type="entry name" value="TAT_signal"/>
</dbReference>
<organism evidence="2 3">
    <name type="scientific">Nocardiopsis mwathae</name>
    <dbReference type="NCBI Taxonomy" id="1472723"/>
    <lineage>
        <taxon>Bacteria</taxon>
        <taxon>Bacillati</taxon>
        <taxon>Actinomycetota</taxon>
        <taxon>Actinomycetes</taxon>
        <taxon>Streptosporangiales</taxon>
        <taxon>Nocardiopsidaceae</taxon>
        <taxon>Nocardiopsis</taxon>
    </lineage>
</organism>
<sequence length="441" mass="46687">MRRRSFLGRTAASALGVTSLAALSPILTARPAAARPTPGPPAAGPVILIDWDGIDPSYLDAHLDTRLPRLRALVARGSLSTAACTYKPVSNPSRAGIATGARPAVHGNVAFFLDPGTGRAVGQTRDIAAETIAESLRRQGRNVLSAGWYIVQDRGVSYGDPEGLYTQGTVWEQNVDTVVRALRGEPVDSGGTPVRLPRIPDLIAAYAADIDDIGHREGPDSPLLPQRLAQLDTGLGRIVDAVDDAGLSADATFVFVSDHGMTGYTESLEPQVLGALTWAGFAPERLYSRQAPAPLTDVVLTATPRAANVYLRGRADSDRQRARVEHVLRRLPELEAVYNRAELDAMGAAATEGDFAVDARPPYAFFDPEEVDGRERGGHASLREATAPLVLAGAGVVPGATPHEPRTIDVAPTISRLLGVDPPADAEGRVLTEALKRRIAG</sequence>
<protein>
    <submittedName>
        <fullName evidence="2">Arylsulfatase A-like enzyme</fullName>
    </submittedName>
</protein>
<dbReference type="InterPro" id="IPR017850">
    <property type="entry name" value="Alkaline_phosphatase_core_sf"/>
</dbReference>
<dbReference type="Pfam" id="PF01663">
    <property type="entry name" value="Phosphodiest"/>
    <property type="match status" value="1"/>
</dbReference>
<feature type="signal peptide" evidence="1">
    <location>
        <begin position="1"/>
        <end position="34"/>
    </location>
</feature>
<feature type="chain" id="PRO_5030569084" evidence="1">
    <location>
        <begin position="35"/>
        <end position="441"/>
    </location>
</feature>
<dbReference type="Gene3D" id="3.40.720.10">
    <property type="entry name" value="Alkaline Phosphatase, subunit A"/>
    <property type="match status" value="1"/>
</dbReference>
<evidence type="ECO:0000256" key="1">
    <source>
        <dbReference type="SAM" id="SignalP"/>
    </source>
</evidence>
<reference evidence="2 3" key="1">
    <citation type="submission" date="2020-08" db="EMBL/GenBank/DDBJ databases">
        <title>Sequencing the genomes of 1000 actinobacteria strains.</title>
        <authorList>
            <person name="Klenk H.-P."/>
        </authorList>
    </citation>
    <scope>NUCLEOTIDE SEQUENCE [LARGE SCALE GENOMIC DNA]</scope>
    <source>
        <strain evidence="2 3">DSM 46659</strain>
    </source>
</reference>
<dbReference type="InterPro" id="IPR002591">
    <property type="entry name" value="Phosphodiest/P_Trfase"/>
</dbReference>
<name>A0A7W9YEY8_9ACTN</name>
<dbReference type="Proteomes" id="UP000546642">
    <property type="component" value="Unassembled WGS sequence"/>
</dbReference>
<accession>A0A7W9YEY8</accession>
<dbReference type="AlphaFoldDB" id="A0A7W9YEY8"/>
<dbReference type="PROSITE" id="PS51318">
    <property type="entry name" value="TAT"/>
    <property type="match status" value="1"/>
</dbReference>
<dbReference type="GO" id="GO:0016787">
    <property type="term" value="F:hydrolase activity"/>
    <property type="evidence" value="ECO:0007669"/>
    <property type="project" value="UniProtKB-ARBA"/>
</dbReference>
<dbReference type="EMBL" id="JACHDS010000001">
    <property type="protein sequence ID" value="MBB6170934.1"/>
    <property type="molecule type" value="Genomic_DNA"/>
</dbReference>
<evidence type="ECO:0000313" key="3">
    <source>
        <dbReference type="Proteomes" id="UP000546642"/>
    </source>
</evidence>
<dbReference type="SUPFAM" id="SSF53649">
    <property type="entry name" value="Alkaline phosphatase-like"/>
    <property type="match status" value="1"/>
</dbReference>
<keyword evidence="1" id="KW-0732">Signal</keyword>
<comment type="caution">
    <text evidence="2">The sequence shown here is derived from an EMBL/GenBank/DDBJ whole genome shotgun (WGS) entry which is preliminary data.</text>
</comment>
<dbReference type="RefSeq" id="WP_184073955.1">
    <property type="nucleotide sequence ID" value="NZ_JACHDS010000001.1"/>
</dbReference>
<keyword evidence="3" id="KW-1185">Reference proteome</keyword>
<gene>
    <name evidence="2" type="ORF">HNR23_000994</name>
</gene>
<dbReference type="PANTHER" id="PTHR10151:SF120">
    <property type="entry name" value="BIS(5'-ADENOSYL)-TRIPHOSPHATASE"/>
    <property type="match status" value="1"/>
</dbReference>
<proteinExistence type="predicted"/>
<evidence type="ECO:0000313" key="2">
    <source>
        <dbReference type="EMBL" id="MBB6170934.1"/>
    </source>
</evidence>
<dbReference type="PANTHER" id="PTHR10151">
    <property type="entry name" value="ECTONUCLEOTIDE PYROPHOSPHATASE/PHOSPHODIESTERASE"/>
    <property type="match status" value="1"/>
</dbReference>